<dbReference type="AlphaFoldDB" id="A0A0H5PZN4"/>
<dbReference type="GO" id="GO:0006260">
    <property type="term" value="P:DNA replication"/>
    <property type="evidence" value="ECO:0007669"/>
    <property type="project" value="UniProtKB-KW"/>
</dbReference>
<keyword evidence="1" id="KW-0235">DNA replication</keyword>
<sequence>MSHNTTKRTRQRRDARYTLREELRSITSNPRIRTCGTPMGDVALKLSTLPDGSKLGGFAGLETCGSQACSVCSAKVHAKRQTEIEQVIRQHLAAGGSAVMLTLTMRHHLAQGLGMLWVALSCAWKAATNGSGWKADREAHGVQHYVRVVELTHGKNGWHLHVHALLLGDDRLKNPLTRASLAQRMFDRWRKKLVSLGLQAPIFSQGGADIRYINPTEDVAEVVADYVSKGSAGKEFDALTRAKARDTLDQAHGLALEVARGDLKQGRMGNRTPFQILTDFVNTGDMKDLALWHEFERESKGKRTITWSRGLRAAYGLGAEQTDEEVAAEEHDGAIVAVMEGGTYRAGVKKTTSFPALVLNALERGGRAEVDRLLASLGLNLTREFGWVGHPAPDIRGILVEV</sequence>
<dbReference type="GO" id="GO:0003677">
    <property type="term" value="F:DNA binding"/>
    <property type="evidence" value="ECO:0007669"/>
    <property type="project" value="InterPro"/>
</dbReference>
<dbReference type="EMBL" id="LN853166">
    <property type="protein sequence ID" value="CRY95186.1"/>
    <property type="molecule type" value="Genomic_DNA"/>
</dbReference>
<evidence type="ECO:0000256" key="1">
    <source>
        <dbReference type="ARBA" id="ARBA00022705"/>
    </source>
</evidence>
<dbReference type="InterPro" id="IPR000989">
    <property type="entry name" value="Rep"/>
</dbReference>
<organism evidence="2">
    <name type="scientific">uncultured prokaryote</name>
    <dbReference type="NCBI Taxonomy" id="198431"/>
    <lineage>
        <taxon>unclassified sequences</taxon>
        <taxon>environmental samples</taxon>
    </lineage>
</organism>
<evidence type="ECO:0008006" key="3">
    <source>
        <dbReference type="Google" id="ProtNLM"/>
    </source>
</evidence>
<accession>A0A0H5PZN4</accession>
<proteinExistence type="predicted"/>
<evidence type="ECO:0000313" key="2">
    <source>
        <dbReference type="EMBL" id="CRY95186.1"/>
    </source>
</evidence>
<name>A0A0H5PZN4_9ZZZZ</name>
<reference evidence="2" key="1">
    <citation type="submission" date="2015-06" db="EMBL/GenBank/DDBJ databases">
        <authorList>
            <person name="Joergensen T."/>
        </authorList>
    </citation>
    <scope>NUCLEOTIDE SEQUENCE</scope>
    <source>
        <strain evidence="2">RGRH0533</strain>
    </source>
</reference>
<protein>
    <recommendedName>
        <fullName evidence="3">Replication protein</fullName>
    </recommendedName>
</protein>
<dbReference type="Pfam" id="PF01446">
    <property type="entry name" value="Rep_1"/>
    <property type="match status" value="1"/>
</dbReference>
<reference evidence="2" key="2">
    <citation type="submission" date="2015-07" db="EMBL/GenBank/DDBJ databases">
        <title>Plasmids, circular viruses and viroids from rat gut.</title>
        <authorList>
            <person name="Jorgensen T.J."/>
            <person name="Hansen M.A."/>
            <person name="Xu Z."/>
            <person name="Tabak M.A."/>
            <person name="Sorensen S.J."/>
            <person name="Hansen L.H."/>
        </authorList>
    </citation>
    <scope>NUCLEOTIDE SEQUENCE</scope>
    <source>
        <strain evidence="2">RGRH0533</strain>
    </source>
</reference>